<dbReference type="InterPro" id="IPR002477">
    <property type="entry name" value="Peptidoglycan-bd-like"/>
</dbReference>
<dbReference type="InterPro" id="IPR036366">
    <property type="entry name" value="PGBDSf"/>
</dbReference>
<accession>A0A1S8RE97</accession>
<feature type="compositionally biased region" description="Polar residues" evidence="1">
    <location>
        <begin position="1"/>
        <end position="19"/>
    </location>
</feature>
<gene>
    <name evidence="3" type="ORF">CLBCK_50230</name>
</gene>
<comment type="caution">
    <text evidence="3">The sequence shown here is derived from an EMBL/GenBank/DDBJ whole genome shotgun (WGS) entry which is preliminary data.</text>
</comment>
<feature type="domain" description="Peptidoglycan binding-like" evidence="2">
    <location>
        <begin position="411"/>
        <end position="471"/>
    </location>
</feature>
<dbReference type="Gene3D" id="1.10.101.10">
    <property type="entry name" value="PGBD-like superfamily/PGBD"/>
    <property type="match status" value="1"/>
</dbReference>
<dbReference type="AlphaFoldDB" id="A0A1S8RE97"/>
<dbReference type="SUPFAM" id="SSF47090">
    <property type="entry name" value="PGBD-like"/>
    <property type="match status" value="1"/>
</dbReference>
<evidence type="ECO:0000313" key="3">
    <source>
        <dbReference type="EMBL" id="OOM51511.1"/>
    </source>
</evidence>
<evidence type="ECO:0000256" key="1">
    <source>
        <dbReference type="SAM" id="MobiDB-lite"/>
    </source>
</evidence>
<name>A0A1S8RE97_CLOBE</name>
<dbReference type="RefSeq" id="WP_241407484.1">
    <property type="nucleotide sequence ID" value="NZ_JABTAE010000001.1"/>
</dbReference>
<dbReference type="Proteomes" id="UP000190973">
    <property type="component" value="Unassembled WGS sequence"/>
</dbReference>
<organism evidence="3 4">
    <name type="scientific">Clostridium beijerinckii</name>
    <name type="common">Clostridium MP</name>
    <dbReference type="NCBI Taxonomy" id="1520"/>
    <lineage>
        <taxon>Bacteria</taxon>
        <taxon>Bacillati</taxon>
        <taxon>Bacillota</taxon>
        <taxon>Clostridia</taxon>
        <taxon>Eubacteriales</taxon>
        <taxon>Clostridiaceae</taxon>
        <taxon>Clostridium</taxon>
    </lineage>
</organism>
<dbReference type="EMBL" id="LZZI01000250">
    <property type="protein sequence ID" value="OOM51511.1"/>
    <property type="molecule type" value="Genomic_DNA"/>
</dbReference>
<evidence type="ECO:0000259" key="2">
    <source>
        <dbReference type="Pfam" id="PF01471"/>
    </source>
</evidence>
<protein>
    <submittedName>
        <fullName evidence="3">Putative peptidoglycan binding domain protein</fullName>
    </submittedName>
</protein>
<proteinExistence type="predicted"/>
<sequence length="518" mass="56629">MENISSGNVTGSTGENMIPNTAGGATLSAGGTTGSTAGNVTTPSTGGATLGAGNITGSAPANTGTTPSTGGATPRIGGLKIQCFRGNDYIPVDRARITVRGQSTLGNDRTIELVTDVVGLTDIIELPAPPLEYSLNPDSNQIPYSLYDITVEREGFNPIIIRGCQVFPTEIAYQICNLETNLGRGPMRQEVIEILPNTLNGNFPPKIPEEEDKPLPPPTSGVVLPQPVVPEFVIVHQGGPNDPSAPNYKVPFKDYIKNVASCEIYSTWTESAIRANIFCMVSFTLNRIFTEWYRGKGKNFDITSSTAYDQAFNYGRNIYDNISEIVDEIFSTYIRRVGRKQPLFAQYCDGKSVSCPNWLSQWGSQQLSRQGLGPYDILTRYYGNNIELTTAEKVAGIPVSYPGRELTLGSSGASVRAIQGQLNRIARNYPLIPKIAEDGKYGPKTAAAVKTFQQIFTLPQTGVVDYATWYRISDIYVGVTRLAELNTTESSRSFRKNEFRPPVIPGFDDERNIPRFYY</sequence>
<dbReference type="Pfam" id="PF01471">
    <property type="entry name" value="PG_binding_1"/>
    <property type="match status" value="1"/>
</dbReference>
<dbReference type="InterPro" id="IPR036365">
    <property type="entry name" value="PGBD-like_sf"/>
</dbReference>
<feature type="region of interest" description="Disordered" evidence="1">
    <location>
        <begin position="1"/>
        <end position="74"/>
    </location>
</feature>
<feature type="compositionally biased region" description="Low complexity" evidence="1">
    <location>
        <begin position="20"/>
        <end position="42"/>
    </location>
</feature>
<feature type="compositionally biased region" description="Low complexity" evidence="1">
    <location>
        <begin position="58"/>
        <end position="74"/>
    </location>
</feature>
<reference evidence="3 4" key="1">
    <citation type="submission" date="2016-05" db="EMBL/GenBank/DDBJ databases">
        <title>Microbial solvent formation.</title>
        <authorList>
            <person name="Poehlein A."/>
            <person name="Montoya Solano J.D."/>
            <person name="Flitsch S."/>
            <person name="Krabben P."/>
            <person name="Duerre P."/>
            <person name="Daniel R."/>
        </authorList>
    </citation>
    <scope>NUCLEOTIDE SEQUENCE [LARGE SCALE GENOMIC DNA]</scope>
    <source>
        <strain evidence="3 4">DSM 53</strain>
    </source>
</reference>
<evidence type="ECO:0000313" key="4">
    <source>
        <dbReference type="Proteomes" id="UP000190973"/>
    </source>
</evidence>